<evidence type="ECO:0000256" key="8">
    <source>
        <dbReference type="ARBA" id="ARBA00022898"/>
    </source>
</evidence>
<dbReference type="PROSITE" id="PS00102">
    <property type="entry name" value="PHOSPHORYLASE"/>
    <property type="match status" value="1"/>
</dbReference>
<dbReference type="GO" id="GO:0005980">
    <property type="term" value="P:glycogen catabolic process"/>
    <property type="evidence" value="ECO:0007669"/>
    <property type="project" value="TreeGrafter"/>
</dbReference>
<proteinExistence type="inferred from homology"/>
<dbReference type="SUPFAM" id="SSF53756">
    <property type="entry name" value="UDP-Glycosyltransferase/glycogen phosphorylase"/>
    <property type="match status" value="1"/>
</dbReference>
<keyword evidence="7 15" id="KW-0808">Transferase</keyword>
<keyword evidence="9" id="KW-0007">Acetylation</keyword>
<keyword evidence="4" id="KW-0597">Phosphoprotein</keyword>
<sequence length="851" mass="97908">MSKPLTDQEKRKQISVRGLAGVENVADLKTNFNRHLHFTLVKDRNVATKRDYYFALAHTVRDHLVGRWIRTQQHYYEKDPKRVYYLSLEFYMGRTLQNTMVNLALENACDEAIYQVTYLLWSLLLSYSVSSQLGLDMEELQDMEEDAGLGNGGLGRLAACFLDSMATLGLAAYGYGIRYEFGIFNQKIVNGWQAEEADDWLRYGNPWEKARPEYMRPVHFYGRVEHHPDGVKWVDTQVVLALPYDTPVPGYRNNIVNTMRLWSAKAPCEFHLKDFNVGGYIQAVLDKNLAENISRVLYPNDNFFEGKELRLKQEYFVVAATLQDIIRRFKASKGPSLVCFFQVAIQLNDTHPAMAIPELMRILVDDEKLSWDTAWDITVRTCAYTNHTVLPEALERWPIDLFQNLLPRHLEIIYEINRRHLERITALYPGDYDRLRRMSLIEECGQKKINMAHLCIVGSHAVNGVAQIHSDIIKDTVFKDFYEVDPQKFQNKTNGITPRRWLVMCNPGLAEVIAERIGEDYIRDLSQLKNLLKFVDDDALIRDIAKVKQENKLKFAVHLEEQYKVKINPNSMFDVQVKRIHEYKRQLLNCLHIITLYNRIKKEPNKAWTPRTIMIGGKAAPGYHTAKMIIKLITAIGEVVNNDSVVGDRLKVIYLENYRVTLAEKVIPASDLSEQISTAGTEASGTGNMKFMLNGALTIGTMDGANVEMAEEAGEENLFIFGMRVKDVEALDQKGYDAMEYYNRIPELKQVMDQISGGFFSPGEPDLFKDIVKMLMHHDRFKVFADYEDYIKCQEKVSALYKNTKEWTKMVIHNIAGCGKFSSDRTIAQYAREIWGMEPSLEKIAAPDDPR</sequence>
<evidence type="ECO:0000256" key="6">
    <source>
        <dbReference type="ARBA" id="ARBA00022676"/>
    </source>
</evidence>
<evidence type="ECO:0000256" key="12">
    <source>
        <dbReference type="ARBA" id="ARBA00037413"/>
    </source>
</evidence>
<accession>A0A8C2DPM0</accession>
<keyword evidence="3" id="KW-0021">Allosteric enzyme</keyword>
<feature type="modified residue" description="N6-(pyridoxal phosphate)lysine" evidence="14">
    <location>
        <position position="690"/>
    </location>
</feature>
<protein>
    <recommendedName>
        <fullName evidence="15">Alpha-1,4 glucan phosphorylase</fullName>
        <ecNumber evidence="15">2.4.1.1</ecNumber>
    </recommendedName>
</protein>
<dbReference type="Ensembl" id="ENSCCRT00020032310.1">
    <property type="protein sequence ID" value="ENSCCRP00020029519.1"/>
    <property type="gene ID" value="ENSCCRG00020012198.1"/>
</dbReference>
<dbReference type="InterPro" id="IPR000811">
    <property type="entry name" value="Glyco_trans_35"/>
</dbReference>
<dbReference type="InterPro" id="IPR035090">
    <property type="entry name" value="Pyridoxal_P_attach_site"/>
</dbReference>
<reference evidence="16" key="1">
    <citation type="submission" date="2025-08" db="UniProtKB">
        <authorList>
            <consortium name="Ensembl"/>
        </authorList>
    </citation>
    <scope>IDENTIFICATION</scope>
</reference>
<dbReference type="FunFam" id="3.40.50.2000:FF:000005">
    <property type="entry name" value="Alpha-1,4 glucan phosphorylase"/>
    <property type="match status" value="1"/>
</dbReference>
<evidence type="ECO:0000256" key="14">
    <source>
        <dbReference type="PIRSR" id="PIRSR000460-1"/>
    </source>
</evidence>
<name>A0A8C2DPM0_CYPCA</name>
<dbReference type="GO" id="GO:0030170">
    <property type="term" value="F:pyridoxal phosphate binding"/>
    <property type="evidence" value="ECO:0007669"/>
    <property type="project" value="InterPro"/>
</dbReference>
<evidence type="ECO:0000256" key="2">
    <source>
        <dbReference type="ARBA" id="ARBA00006047"/>
    </source>
</evidence>
<evidence type="ECO:0000256" key="9">
    <source>
        <dbReference type="ARBA" id="ARBA00022990"/>
    </source>
</evidence>
<dbReference type="FunFam" id="3.40.50.2000:FF:000153">
    <property type="entry name" value="Alpha-1,4 glucan phosphorylase"/>
    <property type="match status" value="1"/>
</dbReference>
<evidence type="ECO:0000256" key="5">
    <source>
        <dbReference type="ARBA" id="ARBA00022600"/>
    </source>
</evidence>
<keyword evidence="8 14" id="KW-0663">Pyridoxal phosphate</keyword>
<dbReference type="GO" id="GO:0005737">
    <property type="term" value="C:cytoplasm"/>
    <property type="evidence" value="ECO:0007669"/>
    <property type="project" value="TreeGrafter"/>
</dbReference>
<dbReference type="CDD" id="cd04300">
    <property type="entry name" value="GT35_Glycogen_Phosphorylase"/>
    <property type="match status" value="1"/>
</dbReference>
<dbReference type="EC" id="2.4.1.1" evidence="15"/>
<evidence type="ECO:0000256" key="10">
    <source>
        <dbReference type="ARBA" id="ARBA00023277"/>
    </source>
</evidence>
<evidence type="ECO:0000256" key="7">
    <source>
        <dbReference type="ARBA" id="ARBA00022679"/>
    </source>
</evidence>
<evidence type="ECO:0000313" key="17">
    <source>
        <dbReference type="Proteomes" id="UP000694701"/>
    </source>
</evidence>
<dbReference type="PANTHER" id="PTHR11468">
    <property type="entry name" value="GLYCOGEN PHOSPHORYLASE"/>
    <property type="match status" value="1"/>
</dbReference>
<dbReference type="FunFam" id="3.40.50.2000:FF:000197">
    <property type="entry name" value="Alpha-1,4 glucan phosphorylase"/>
    <property type="match status" value="1"/>
</dbReference>
<evidence type="ECO:0000256" key="11">
    <source>
        <dbReference type="ARBA" id="ARBA00036074"/>
    </source>
</evidence>
<organism evidence="16 17">
    <name type="scientific">Cyprinus carpio</name>
    <name type="common">Common carp</name>
    <dbReference type="NCBI Taxonomy" id="7962"/>
    <lineage>
        <taxon>Eukaryota</taxon>
        <taxon>Metazoa</taxon>
        <taxon>Chordata</taxon>
        <taxon>Craniata</taxon>
        <taxon>Vertebrata</taxon>
        <taxon>Euteleostomi</taxon>
        <taxon>Actinopterygii</taxon>
        <taxon>Neopterygii</taxon>
        <taxon>Teleostei</taxon>
        <taxon>Ostariophysi</taxon>
        <taxon>Cypriniformes</taxon>
        <taxon>Cyprinidae</taxon>
        <taxon>Cyprininae</taxon>
        <taxon>Cyprinus</taxon>
    </lineage>
</organism>
<dbReference type="Pfam" id="PF00343">
    <property type="entry name" value="Phosphorylase"/>
    <property type="match status" value="1"/>
</dbReference>
<evidence type="ECO:0000256" key="3">
    <source>
        <dbReference type="ARBA" id="ARBA00022533"/>
    </source>
</evidence>
<comment type="subunit">
    <text evidence="13">Homodimer. Homotetramer; to form the enzymatically active phosphorylase A.</text>
</comment>
<comment type="catalytic activity">
    <reaction evidence="11">
        <text>[(1-&gt;4)-alpha-D-glucosyl](n) + phosphate = [(1-&gt;4)-alpha-D-glucosyl](n-1) + alpha-D-glucose 1-phosphate</text>
        <dbReference type="Rhea" id="RHEA:41732"/>
        <dbReference type="Rhea" id="RHEA-COMP:9584"/>
        <dbReference type="Rhea" id="RHEA-COMP:9586"/>
        <dbReference type="ChEBI" id="CHEBI:15444"/>
        <dbReference type="ChEBI" id="CHEBI:43474"/>
        <dbReference type="ChEBI" id="CHEBI:58601"/>
        <dbReference type="EC" id="2.4.1.1"/>
    </reaction>
    <physiologicalReaction direction="left-to-right" evidence="11">
        <dbReference type="Rhea" id="RHEA:41733"/>
    </physiologicalReaction>
</comment>
<evidence type="ECO:0000256" key="1">
    <source>
        <dbReference type="ARBA" id="ARBA00001933"/>
    </source>
</evidence>
<keyword evidence="5" id="KW-0321">Glycogen metabolism</keyword>
<comment type="similarity">
    <text evidence="2 15">Belongs to the glycogen phosphorylase family.</text>
</comment>
<evidence type="ECO:0000256" key="13">
    <source>
        <dbReference type="ARBA" id="ARBA00046356"/>
    </source>
</evidence>
<comment type="cofactor">
    <cofactor evidence="1 15">
        <name>pyridoxal 5'-phosphate</name>
        <dbReference type="ChEBI" id="CHEBI:597326"/>
    </cofactor>
</comment>
<dbReference type="Proteomes" id="UP000694701">
    <property type="component" value="Unplaced"/>
</dbReference>
<evidence type="ECO:0000256" key="15">
    <source>
        <dbReference type="RuleBase" id="RU000587"/>
    </source>
</evidence>
<dbReference type="AlphaFoldDB" id="A0A8C2DPM0"/>
<dbReference type="InterPro" id="IPR011833">
    <property type="entry name" value="Glycg_phsphrylas"/>
</dbReference>
<evidence type="ECO:0000313" key="16">
    <source>
        <dbReference type="Ensembl" id="ENSCCRP00020029519.1"/>
    </source>
</evidence>
<dbReference type="NCBIfam" id="TIGR02093">
    <property type="entry name" value="P_ylase"/>
    <property type="match status" value="1"/>
</dbReference>
<dbReference type="PANTHER" id="PTHR11468:SF32">
    <property type="entry name" value="GLYCOGEN PHOSPHORYLASE, MUSCLE FORM"/>
    <property type="match status" value="1"/>
</dbReference>
<evidence type="ECO:0000256" key="4">
    <source>
        <dbReference type="ARBA" id="ARBA00022553"/>
    </source>
</evidence>
<dbReference type="PIRSF" id="PIRSF000460">
    <property type="entry name" value="Pprylas_GlgP"/>
    <property type="match status" value="1"/>
</dbReference>
<comment type="function">
    <text evidence="12 15">Allosteric enzyme that catalyzes the rate-limiting step in glycogen catabolism, the phosphorolytic cleavage of glycogen to produce glucose-1-phosphate, and plays a central role in maintaining cellular and organismal glucose homeostasis.</text>
</comment>
<keyword evidence="6 15" id="KW-0328">Glycosyltransferase</keyword>
<dbReference type="GO" id="GO:0008184">
    <property type="term" value="F:glycogen phosphorylase activity"/>
    <property type="evidence" value="ECO:0007669"/>
    <property type="project" value="InterPro"/>
</dbReference>
<keyword evidence="10 15" id="KW-0119">Carbohydrate metabolism</keyword>
<dbReference type="Gene3D" id="3.40.50.2000">
    <property type="entry name" value="Glycogen Phosphorylase B"/>
    <property type="match status" value="2"/>
</dbReference>